<evidence type="ECO:0000256" key="1">
    <source>
        <dbReference type="ARBA" id="ARBA00009375"/>
    </source>
</evidence>
<keyword evidence="3" id="KW-0413">Isomerase</keyword>
<organism evidence="6 7">
    <name type="scientific">Pseudomicrostroma glucosiphilum</name>
    <dbReference type="NCBI Taxonomy" id="1684307"/>
    <lineage>
        <taxon>Eukaryota</taxon>
        <taxon>Fungi</taxon>
        <taxon>Dikarya</taxon>
        <taxon>Basidiomycota</taxon>
        <taxon>Ustilaginomycotina</taxon>
        <taxon>Exobasidiomycetes</taxon>
        <taxon>Microstromatales</taxon>
        <taxon>Microstromatales incertae sedis</taxon>
        <taxon>Pseudomicrostroma</taxon>
    </lineage>
</organism>
<comment type="similarity">
    <text evidence="1">Belongs to the tRNA pseudouridine synthase TruA family.</text>
</comment>
<feature type="compositionally biased region" description="Basic and acidic residues" evidence="4">
    <location>
        <begin position="772"/>
        <end position="786"/>
    </location>
</feature>
<dbReference type="GO" id="GO:0005634">
    <property type="term" value="C:nucleus"/>
    <property type="evidence" value="ECO:0007669"/>
    <property type="project" value="TreeGrafter"/>
</dbReference>
<feature type="domain" description="Pseudouridine synthase I TruA alpha/beta" evidence="5">
    <location>
        <begin position="400"/>
        <end position="505"/>
    </location>
</feature>
<feature type="region of interest" description="Disordered" evidence="4">
    <location>
        <begin position="86"/>
        <end position="123"/>
    </location>
</feature>
<dbReference type="Proteomes" id="UP000245942">
    <property type="component" value="Unassembled WGS sequence"/>
</dbReference>
<proteinExistence type="inferred from homology"/>
<dbReference type="InterPro" id="IPR020097">
    <property type="entry name" value="PsdUridine_synth_TruA_a/b_dom"/>
</dbReference>
<dbReference type="Pfam" id="PF01416">
    <property type="entry name" value="PseudoU_synth_1"/>
    <property type="match status" value="1"/>
</dbReference>
<dbReference type="InterPro" id="IPR001406">
    <property type="entry name" value="PsdUridine_synth_TruA"/>
</dbReference>
<gene>
    <name evidence="6" type="ORF">BCV69DRAFT_284042</name>
</gene>
<dbReference type="EMBL" id="KZ819331">
    <property type="protein sequence ID" value="PWN19409.1"/>
    <property type="molecule type" value="Genomic_DNA"/>
</dbReference>
<dbReference type="GO" id="GO:1990481">
    <property type="term" value="P:mRNA pseudouridine synthesis"/>
    <property type="evidence" value="ECO:0007669"/>
    <property type="project" value="TreeGrafter"/>
</dbReference>
<accession>A0A316U225</accession>
<dbReference type="InterPro" id="IPR020094">
    <property type="entry name" value="TruA/RsuA/RluB/E/F_N"/>
</dbReference>
<dbReference type="RefSeq" id="XP_025346569.1">
    <property type="nucleotide sequence ID" value="XM_025492905.1"/>
</dbReference>
<dbReference type="InterPro" id="IPR020103">
    <property type="entry name" value="PsdUridine_synth_cat_dom_sf"/>
</dbReference>
<feature type="region of interest" description="Disordered" evidence="4">
    <location>
        <begin position="682"/>
        <end position="794"/>
    </location>
</feature>
<feature type="compositionally biased region" description="Gly residues" evidence="4">
    <location>
        <begin position="617"/>
        <end position="628"/>
    </location>
</feature>
<keyword evidence="7" id="KW-1185">Reference proteome</keyword>
<feature type="region of interest" description="Disordered" evidence="4">
    <location>
        <begin position="526"/>
        <end position="546"/>
    </location>
</feature>
<dbReference type="OrthoDB" id="25767at2759"/>
<evidence type="ECO:0000256" key="4">
    <source>
        <dbReference type="SAM" id="MobiDB-lite"/>
    </source>
</evidence>
<evidence type="ECO:0000313" key="7">
    <source>
        <dbReference type="Proteomes" id="UP000245942"/>
    </source>
</evidence>
<feature type="compositionally biased region" description="Polar residues" evidence="4">
    <location>
        <begin position="111"/>
        <end position="122"/>
    </location>
</feature>
<dbReference type="GeneID" id="37014639"/>
<dbReference type="Gene3D" id="3.30.70.660">
    <property type="entry name" value="Pseudouridine synthase I, catalytic domain, C-terminal subdomain"/>
    <property type="match status" value="1"/>
</dbReference>
<dbReference type="InterPro" id="IPR020095">
    <property type="entry name" value="PsdUridine_synth_TruA_C"/>
</dbReference>
<dbReference type="GO" id="GO:0005737">
    <property type="term" value="C:cytoplasm"/>
    <property type="evidence" value="ECO:0007669"/>
    <property type="project" value="TreeGrafter"/>
</dbReference>
<dbReference type="SUPFAM" id="SSF55120">
    <property type="entry name" value="Pseudouridine synthase"/>
    <property type="match status" value="1"/>
</dbReference>
<feature type="compositionally biased region" description="Low complexity" evidence="4">
    <location>
        <begin position="731"/>
        <end position="754"/>
    </location>
</feature>
<reference evidence="6 7" key="1">
    <citation type="journal article" date="2018" name="Mol. Biol. Evol.">
        <title>Broad Genomic Sampling Reveals a Smut Pathogenic Ancestry of the Fungal Clade Ustilaginomycotina.</title>
        <authorList>
            <person name="Kijpornyongpan T."/>
            <person name="Mondo S.J."/>
            <person name="Barry K."/>
            <person name="Sandor L."/>
            <person name="Lee J."/>
            <person name="Lipzen A."/>
            <person name="Pangilinan J."/>
            <person name="LaButti K."/>
            <person name="Hainaut M."/>
            <person name="Henrissat B."/>
            <person name="Grigoriev I.V."/>
            <person name="Spatafora J.W."/>
            <person name="Aime M.C."/>
        </authorList>
    </citation>
    <scope>NUCLEOTIDE SEQUENCE [LARGE SCALE GENOMIC DNA]</scope>
    <source>
        <strain evidence="6 7">MCA 4718</strain>
    </source>
</reference>
<dbReference type="GO" id="GO:0031119">
    <property type="term" value="P:tRNA pseudouridine synthesis"/>
    <property type="evidence" value="ECO:0007669"/>
    <property type="project" value="TreeGrafter"/>
</dbReference>
<sequence>MILLPRRAANISLPFLTSIARLGPLWLVPRRTFSTSSARLAGRDLFEEARLELNFYKKRAEMGEKYAGWSSGQLLARIQELESAVGERQVGSSSSSSSAIPNGHASEPRQSRTAGEPSTLNASAGPAVAARYLSQDPPRRLGKTGGVSAKRQEGRTFDVSNLPVRKIALRFAYDGANYSGLAQQGDGIPDSASSAKATNTMPTVEALLWNALCMARLVDPAKGMAGAGWSRCGRTDRGVSAAGQVVALWVRSRKVDEREMRRKEEERLEVTEAAGGMKYTRVGTAEAEEEDEAALADLAEEERLEDGDTQASSSNLIPGVSSSSPELPYIQSLNKLLPETIRVLGWSPVRPSFNARFDCRYRHYKYFFTSGPPDHLLPPQGQSARRIAPPKMDIDAMREAASYFLGEHDFRNFCKVDASKQIKNFRRRIDGVSIDEVESGWPSAGSIGVLQSQKTGEGGEAMYVLNLRGTAFLYHQVRHIMVVLLLVGAGLEKPSIVKELLNIHNGAWQADKAWLRAAGVRSSRSRAVELPGSTATEPDGATANTSSPRLKALRLATETTSPGEELFSESDEDADLLVYDRKPGYEMAADRPLVLWECGFRPRDIAWRTGPYDGPLPGSGSGSGGSLGGSTSDRVSMSSEQVTGETEFAMGISNDLYRIWNQHAISAELTRHFFLAAASPAAASTGTKSEGRKGPVGVPAGTFYQDARWPVPGGAPRTLPSTSPSPPQSTIPPQSAIPPQAQAPAHARAAPSLPFGNGVHRPVVQWKGLANRQREDTPEEKNERWVNGKGKRKAEAKAVAKAEAKAILEAGKEMGMGDGDEC</sequence>
<protein>
    <submittedName>
        <fullName evidence="6">Pseudouridine synthase</fullName>
    </submittedName>
</protein>
<feature type="region of interest" description="Disordered" evidence="4">
    <location>
        <begin position="611"/>
        <end position="639"/>
    </location>
</feature>
<dbReference type="HAMAP" id="MF_00171">
    <property type="entry name" value="TruA"/>
    <property type="match status" value="1"/>
</dbReference>
<dbReference type="STRING" id="1684307.A0A316U225"/>
<evidence type="ECO:0000256" key="2">
    <source>
        <dbReference type="ARBA" id="ARBA00022694"/>
    </source>
</evidence>
<dbReference type="AlphaFoldDB" id="A0A316U225"/>
<dbReference type="GO" id="GO:0003723">
    <property type="term" value="F:RNA binding"/>
    <property type="evidence" value="ECO:0007669"/>
    <property type="project" value="InterPro"/>
</dbReference>
<dbReference type="Gene3D" id="3.30.70.580">
    <property type="entry name" value="Pseudouridine synthase I, catalytic domain, N-terminal subdomain"/>
    <property type="match status" value="1"/>
</dbReference>
<dbReference type="PANTHER" id="PTHR11142">
    <property type="entry name" value="PSEUDOURIDYLATE SYNTHASE"/>
    <property type="match status" value="1"/>
</dbReference>
<evidence type="ECO:0000259" key="5">
    <source>
        <dbReference type="Pfam" id="PF01416"/>
    </source>
</evidence>
<evidence type="ECO:0000313" key="6">
    <source>
        <dbReference type="EMBL" id="PWN19409.1"/>
    </source>
</evidence>
<dbReference type="GO" id="GO:0009982">
    <property type="term" value="F:pseudouridine synthase activity"/>
    <property type="evidence" value="ECO:0007669"/>
    <property type="project" value="InterPro"/>
</dbReference>
<keyword evidence="2" id="KW-0819">tRNA processing</keyword>
<evidence type="ECO:0000256" key="3">
    <source>
        <dbReference type="ARBA" id="ARBA00023235"/>
    </source>
</evidence>
<dbReference type="PANTHER" id="PTHR11142:SF5">
    <property type="entry name" value="TRNA PSEUDOURIDINE(38_39) SYNTHASE"/>
    <property type="match status" value="1"/>
</dbReference>
<name>A0A316U225_9BASI</name>